<dbReference type="EMBL" id="MK329304">
    <property type="protein sequence ID" value="QBO56226.1"/>
    <property type="molecule type" value="Genomic_DNA"/>
</dbReference>
<evidence type="ECO:0000256" key="8">
    <source>
        <dbReference type="ARBA" id="ARBA00022989"/>
    </source>
</evidence>
<keyword evidence="8 13" id="KW-1133">Transmembrane helix</keyword>
<organism evidence="14">
    <name type="scientific">Maize streak Reunion virus</name>
    <dbReference type="NCBI Taxonomy" id="1182518"/>
    <lineage>
        <taxon>Viruses</taxon>
        <taxon>Monodnaviria</taxon>
        <taxon>Shotokuvirae</taxon>
        <taxon>Cressdnaviricota</taxon>
        <taxon>Repensiviricetes</taxon>
        <taxon>Geplafuvirales</taxon>
        <taxon>Geminiviridae</taxon>
        <taxon>Mastrevirus</taxon>
        <taxon>Mastrevirus bourbonense</taxon>
    </lineage>
</organism>
<reference evidence="14" key="1">
    <citation type="journal article" date="2012" name="Arch. Virol.">
        <title>A novel maize-infecting mastrevirus from La Reunion Island.</title>
        <authorList>
            <person name="Pande D."/>
            <person name="Kraberger S."/>
            <person name="Lefeuvre P."/>
            <person name="Lett J.M."/>
            <person name="Shepherd D.N."/>
            <person name="Varsani A."/>
            <person name="Martin D.P."/>
        </authorList>
    </citation>
    <scope>NUCLEOTIDE SEQUENCE</scope>
    <source>
        <strain evidence="14">MSRV-RE_StP_PR50_2009</strain>
    </source>
</reference>
<evidence type="ECO:0000256" key="10">
    <source>
        <dbReference type="ARBA" id="ARBA00023136"/>
    </source>
</evidence>
<dbReference type="Pfam" id="PF01708">
    <property type="entry name" value="Gemini_mov"/>
    <property type="match status" value="1"/>
</dbReference>
<dbReference type="InterPro" id="IPR002621">
    <property type="entry name" value="Gemini_mov"/>
</dbReference>
<dbReference type="EMBL" id="KM230031">
    <property type="protein sequence ID" value="AIY33760.1"/>
    <property type="molecule type" value="Genomic_DNA"/>
</dbReference>
<evidence type="ECO:0000256" key="3">
    <source>
        <dbReference type="ARBA" id="ARBA00010512"/>
    </source>
</evidence>
<evidence type="ECO:0000256" key="7">
    <source>
        <dbReference type="ARBA" id="ARBA00022870"/>
    </source>
</evidence>
<keyword evidence="7" id="KW-1043">Host membrane</keyword>
<evidence type="ECO:0000313" key="20">
    <source>
        <dbReference type="EMBL" id="QLL27853.1"/>
    </source>
</evidence>
<keyword evidence="5" id="KW-0813">Transport</keyword>
<evidence type="ECO:0000256" key="9">
    <source>
        <dbReference type="ARBA" id="ARBA00023031"/>
    </source>
</evidence>
<evidence type="ECO:0000313" key="16">
    <source>
        <dbReference type="EMBL" id="ALJ51623.1"/>
    </source>
</evidence>
<comment type="similarity">
    <text evidence="3">Belongs to the mastrevirus movement protein family.</text>
</comment>
<evidence type="ECO:0000313" key="19">
    <source>
        <dbReference type="EMBL" id="QLL27851.1"/>
    </source>
</evidence>
<name>I1Z772_9GEMI</name>
<reference evidence="19" key="5">
    <citation type="submission" date="2020-02" db="EMBL/GenBank/DDBJ databases">
        <authorList>
            <person name="Massawe D.P."/>
        </authorList>
    </citation>
    <scope>NUCLEOTIDE SEQUENCE</scope>
    <source>
        <strain evidence="19">Iringa05-TZA</strain>
        <strain evidence="20">Mbozi03-TZA</strain>
    </source>
</reference>
<evidence type="ECO:0000256" key="11">
    <source>
        <dbReference type="ARBA" id="ARBA00025953"/>
    </source>
</evidence>
<evidence type="ECO:0000256" key="12">
    <source>
        <dbReference type="SAM" id="MobiDB-lite"/>
    </source>
</evidence>
<evidence type="ECO:0000313" key="14">
    <source>
        <dbReference type="EMBL" id="AFJ15132.1"/>
    </source>
</evidence>
<dbReference type="EMBL" id="MK329305">
    <property type="protein sequence ID" value="QBO56230.1"/>
    <property type="molecule type" value="Genomic_DNA"/>
</dbReference>
<evidence type="ECO:0000256" key="2">
    <source>
        <dbReference type="ARBA" id="ARBA00004379"/>
    </source>
</evidence>
<comment type="function">
    <text evidence="1">Involved in the viral transport within, and between cells.</text>
</comment>
<evidence type="ECO:0000256" key="6">
    <source>
        <dbReference type="ARBA" id="ARBA00022692"/>
    </source>
</evidence>
<feature type="transmembrane region" description="Helical" evidence="13">
    <location>
        <begin position="30"/>
        <end position="51"/>
    </location>
</feature>
<protein>
    <recommendedName>
        <fullName evidence="4">Movement protein</fullName>
    </recommendedName>
</protein>
<reference evidence="15" key="2">
    <citation type="submission" date="2014-07" db="EMBL/GenBank/DDBJ databases">
        <title>Molecular diversity of African moncot-infecting mastrevirus.</title>
        <authorList>
            <person name="Kraberger S."/>
            <person name="Pande D."/>
            <person name="Shepherd D.N."/>
            <person name="Martin D.P."/>
            <person name="Varsani A."/>
        </authorList>
    </citation>
    <scope>NUCLEOTIDE SEQUENCE</scope>
    <source>
        <strain evidence="15">R103</strain>
    </source>
</reference>
<keyword evidence="6 13" id="KW-0812">Transmembrane</keyword>
<evidence type="ECO:0000313" key="15">
    <source>
        <dbReference type="EMBL" id="AIY33760.1"/>
    </source>
</evidence>
<sequence length="102" mass="11253">MEAPSTLQVYPQPLSLVTQSPPAPPAGDPWFRVVFVLVIALICLGIVYLSYRWFIRDVIILLRAKRQRSTEEIGFGNTPARADGGFPIHGRGTDRQGPVPPV</sequence>
<evidence type="ECO:0000313" key="17">
    <source>
        <dbReference type="EMBL" id="QBO56226.1"/>
    </source>
</evidence>
<feature type="region of interest" description="Disordered" evidence="12">
    <location>
        <begin position="74"/>
        <end position="102"/>
    </location>
</feature>
<comment type="subcellular location">
    <subcellularLocation>
        <location evidence="2">Host membrane</location>
        <topology evidence="2">Single-pass membrane protein</topology>
    </subcellularLocation>
</comment>
<evidence type="ECO:0000256" key="5">
    <source>
        <dbReference type="ARBA" id="ARBA00022448"/>
    </source>
</evidence>
<dbReference type="EMBL" id="MT125676">
    <property type="protein sequence ID" value="QLL27853.1"/>
    <property type="molecule type" value="Genomic_DNA"/>
</dbReference>
<dbReference type="EMBL" id="KT717933">
    <property type="protein sequence ID" value="ALJ51623.1"/>
    <property type="molecule type" value="Genomic_DNA"/>
</dbReference>
<proteinExistence type="inferred from homology"/>
<comment type="subunit">
    <text evidence="11">Interacts with the capsid protein (CP). Part of a MP-CP-viral DNA complex.</text>
</comment>
<evidence type="ECO:0000313" key="18">
    <source>
        <dbReference type="EMBL" id="QBO56230.1"/>
    </source>
</evidence>
<accession>I1Z772</accession>
<dbReference type="GO" id="GO:0016020">
    <property type="term" value="C:membrane"/>
    <property type="evidence" value="ECO:0007669"/>
    <property type="project" value="InterPro"/>
</dbReference>
<dbReference type="GO" id="GO:0046740">
    <property type="term" value="P:transport of virus in host, cell to cell"/>
    <property type="evidence" value="ECO:0007669"/>
    <property type="project" value="UniProtKB-KW"/>
</dbReference>
<keyword evidence="10 13" id="KW-0472">Membrane</keyword>
<keyword evidence="9" id="KW-0916">Viral movement protein</keyword>
<evidence type="ECO:0000256" key="13">
    <source>
        <dbReference type="SAM" id="Phobius"/>
    </source>
</evidence>
<evidence type="ECO:0000256" key="1">
    <source>
        <dbReference type="ARBA" id="ARBA00002157"/>
    </source>
</evidence>
<dbReference type="EMBL" id="MT125675">
    <property type="protein sequence ID" value="QLL27851.1"/>
    <property type="molecule type" value="Genomic_DNA"/>
</dbReference>
<reference evidence="16" key="3">
    <citation type="journal article" date="2015" name="Virol. J.">
        <title>Identification and characterization of a maize-associated mastrevirus in China by deep sequencing small RNA populations.</title>
        <authorList>
            <person name="Chen S."/>
            <person name="Huang Q."/>
            <person name="Wu L."/>
            <person name="Qian Y."/>
        </authorList>
    </citation>
    <scope>NUCLEOTIDE SEQUENCE</scope>
    <source>
        <strain evidence="16">YN</strain>
    </source>
</reference>
<evidence type="ECO:0000256" key="4">
    <source>
        <dbReference type="ARBA" id="ARBA00014660"/>
    </source>
</evidence>
<dbReference type="EMBL" id="JQ624880">
    <property type="protein sequence ID" value="AFJ15132.1"/>
    <property type="molecule type" value="Genomic_DNA"/>
</dbReference>
<dbReference type="GO" id="GO:0033644">
    <property type="term" value="C:host cell membrane"/>
    <property type="evidence" value="ECO:0007669"/>
    <property type="project" value="UniProtKB-SubCell"/>
</dbReference>
<reference evidence="17" key="4">
    <citation type="journal article" date="2019" name="Virus Genes">
        <title>Molecular analysis of maize (Zea mays L.)-infecting mastreviruses in Ethiopia reveals marked diversity of virus genomes and a novel species.</title>
        <authorList>
            <person name="Guadie D."/>
            <person name="Tesfaye K."/>
            <person name="Knierim D."/>
            <person name="Winter S."/>
            <person name="Abraham A."/>
        </authorList>
    </citation>
    <scope>NUCLEOTIDE SEQUENCE</scope>
    <source>
        <strain evidence="17">MSRV-MV-171</strain>
        <strain evidence="18">MSRV-MV-252</strain>
    </source>
</reference>